<evidence type="ECO:0000313" key="1">
    <source>
        <dbReference type="Proteomes" id="UP000046395"/>
    </source>
</evidence>
<protein>
    <submittedName>
        <fullName evidence="2">C2H2-type domain-containing protein</fullName>
    </submittedName>
</protein>
<accession>A0A5S6QDF9</accession>
<proteinExistence type="predicted"/>
<sequence length="151" mass="17452">MGISSQGLVPHNFKLKLRNLNESAEIESKASGKSATGRFPCRSAMPCKQQKAFECFVCCCHKSEPWLLVEHMCYDHGLRIYELRRIVQIPNWHDTEETFSFLYCPICKQRYFCRADFYCHMNNLSANLRSAEEIFLTAASLLKISSIWLSS</sequence>
<name>A0A5S6QDF9_TRIMR</name>
<keyword evidence="1" id="KW-1185">Reference proteome</keyword>
<dbReference type="Proteomes" id="UP000046395">
    <property type="component" value="Unassembled WGS sequence"/>
</dbReference>
<dbReference type="AlphaFoldDB" id="A0A5S6QDF9"/>
<evidence type="ECO:0000313" key="2">
    <source>
        <dbReference type="WBParaSite" id="TMUE_1000004972.1"/>
    </source>
</evidence>
<organism evidence="1 2">
    <name type="scientific">Trichuris muris</name>
    <name type="common">Mouse whipworm</name>
    <dbReference type="NCBI Taxonomy" id="70415"/>
    <lineage>
        <taxon>Eukaryota</taxon>
        <taxon>Metazoa</taxon>
        <taxon>Ecdysozoa</taxon>
        <taxon>Nematoda</taxon>
        <taxon>Enoplea</taxon>
        <taxon>Dorylaimia</taxon>
        <taxon>Trichinellida</taxon>
        <taxon>Trichuridae</taxon>
        <taxon>Trichuris</taxon>
    </lineage>
</organism>
<dbReference type="WBParaSite" id="TMUE_1000004972.1">
    <property type="protein sequence ID" value="TMUE_1000004972.1"/>
    <property type="gene ID" value="WBGene00292735"/>
</dbReference>
<reference evidence="2" key="1">
    <citation type="submission" date="2019-12" db="UniProtKB">
        <authorList>
            <consortium name="WormBaseParasite"/>
        </authorList>
    </citation>
    <scope>IDENTIFICATION</scope>
</reference>